<proteinExistence type="predicted"/>
<dbReference type="PANTHER" id="PTHR36456:SF1">
    <property type="entry name" value="UPF0232 PROTEIN SCO3875"/>
    <property type="match status" value="1"/>
</dbReference>
<dbReference type="Proteomes" id="UP000823619">
    <property type="component" value="Unassembled WGS sequence"/>
</dbReference>
<name>A0A9D9EC94_9BACT</name>
<dbReference type="EMBL" id="JADIMO010000081">
    <property type="protein sequence ID" value="MBO8445272.1"/>
    <property type="molecule type" value="Genomic_DNA"/>
</dbReference>
<reference evidence="1" key="1">
    <citation type="submission" date="2020-10" db="EMBL/GenBank/DDBJ databases">
        <authorList>
            <person name="Gilroy R."/>
        </authorList>
    </citation>
    <scope>NUCLEOTIDE SEQUENCE</scope>
    <source>
        <strain evidence="1">D5-748</strain>
    </source>
</reference>
<gene>
    <name evidence="1" type="ORF">IAC23_06225</name>
</gene>
<protein>
    <submittedName>
        <fullName evidence="1">DUF721 domain-containing protein</fullName>
    </submittedName>
</protein>
<dbReference type="AlphaFoldDB" id="A0A9D9EC94"/>
<organism evidence="1 2">
    <name type="scientific">Candidatus Cryptobacteroides merdavium</name>
    <dbReference type="NCBI Taxonomy" id="2840769"/>
    <lineage>
        <taxon>Bacteria</taxon>
        <taxon>Pseudomonadati</taxon>
        <taxon>Bacteroidota</taxon>
        <taxon>Bacteroidia</taxon>
        <taxon>Bacteroidales</taxon>
        <taxon>Candidatus Cryptobacteroides</taxon>
    </lineage>
</organism>
<dbReference type="InterPro" id="IPR007922">
    <property type="entry name" value="DciA-like"/>
</dbReference>
<reference evidence="1" key="2">
    <citation type="journal article" date="2021" name="PeerJ">
        <title>Extensive microbial diversity within the chicken gut microbiome revealed by metagenomics and culture.</title>
        <authorList>
            <person name="Gilroy R."/>
            <person name="Ravi A."/>
            <person name="Getino M."/>
            <person name="Pursley I."/>
            <person name="Horton D.L."/>
            <person name="Alikhan N.F."/>
            <person name="Baker D."/>
            <person name="Gharbi K."/>
            <person name="Hall N."/>
            <person name="Watson M."/>
            <person name="Adriaenssens E.M."/>
            <person name="Foster-Nyarko E."/>
            <person name="Jarju S."/>
            <person name="Secka A."/>
            <person name="Antonio M."/>
            <person name="Oren A."/>
            <person name="Chaudhuri R.R."/>
            <person name="La Ragione R."/>
            <person name="Hildebrand F."/>
            <person name="Pallen M.J."/>
        </authorList>
    </citation>
    <scope>NUCLEOTIDE SEQUENCE</scope>
    <source>
        <strain evidence="1">D5-748</strain>
    </source>
</reference>
<comment type="caution">
    <text evidence="1">The sequence shown here is derived from an EMBL/GenBank/DDBJ whole genome shotgun (WGS) entry which is preliminary data.</text>
</comment>
<evidence type="ECO:0000313" key="1">
    <source>
        <dbReference type="EMBL" id="MBO8445272.1"/>
    </source>
</evidence>
<evidence type="ECO:0000313" key="2">
    <source>
        <dbReference type="Proteomes" id="UP000823619"/>
    </source>
</evidence>
<dbReference type="PANTHER" id="PTHR36456">
    <property type="entry name" value="UPF0232 PROTEIN SCO3875"/>
    <property type="match status" value="1"/>
</dbReference>
<accession>A0A9D9EC94</accession>
<dbReference type="Pfam" id="PF05258">
    <property type="entry name" value="DciA"/>
    <property type="match status" value="1"/>
</dbReference>
<sequence>MKDIGNYIVMRRRDPQAIDKLIEECIRDLKLEVGLNDMRIFAAWDKVSGAAEYTMDKYFRNGTLCCSISSSVVRSMLTVRREQLLHQINAELRNEAGEISGKGKVLEVKRLVLR</sequence>